<reference evidence="4 5" key="1">
    <citation type="submission" date="2019-08" db="EMBL/GenBank/DDBJ databases">
        <title>Bacillus genomes from the desert of Cuatro Cienegas, Coahuila.</title>
        <authorList>
            <person name="Olmedo-Alvarez G."/>
        </authorList>
    </citation>
    <scope>NUCLEOTIDE SEQUENCE [LARGE SCALE GENOMIC DNA]</scope>
    <source>
        <strain evidence="4 5">CH446_14T</strain>
    </source>
</reference>
<dbReference type="EMBL" id="VTER01000001">
    <property type="protein sequence ID" value="TYS52166.1"/>
    <property type="molecule type" value="Genomic_DNA"/>
</dbReference>
<keyword evidence="1 4" id="KW-0808">Transferase</keyword>
<dbReference type="PANTHER" id="PTHR43072">
    <property type="entry name" value="N-ACETYLTRANSFERASE"/>
    <property type="match status" value="1"/>
</dbReference>
<comment type="caution">
    <text evidence="4">The sequence shown here is derived from an EMBL/GenBank/DDBJ whole genome shotgun (WGS) entry which is preliminary data.</text>
</comment>
<evidence type="ECO:0000313" key="5">
    <source>
        <dbReference type="Proteomes" id="UP000322139"/>
    </source>
</evidence>
<evidence type="ECO:0000256" key="2">
    <source>
        <dbReference type="ARBA" id="ARBA00023315"/>
    </source>
</evidence>
<protein>
    <submittedName>
        <fullName evidence="4">N-acetyltransferase</fullName>
    </submittedName>
</protein>
<dbReference type="PROSITE" id="PS51186">
    <property type="entry name" value="GNAT"/>
    <property type="match status" value="1"/>
</dbReference>
<dbReference type="Proteomes" id="UP000322139">
    <property type="component" value="Unassembled WGS sequence"/>
</dbReference>
<sequence length="163" mass="18664">MIIREAAKEDLPEILDIYNEAIRTLTATFDLEEQSLEERTAWFEKYGGRYPLTVAEEDGQIAGYCSIGPFRDKQAYEKTAELSVYISSRFRGKGIGKGLVEDMLSRAAGLDYHTIISGLTAGNEASVRLHERLGFRYIGIFKEVGFKFGEWQDVLFYQYFFNK</sequence>
<dbReference type="Pfam" id="PF13420">
    <property type="entry name" value="Acetyltransf_4"/>
    <property type="match status" value="1"/>
</dbReference>
<evidence type="ECO:0000256" key="1">
    <source>
        <dbReference type="ARBA" id="ARBA00022679"/>
    </source>
</evidence>
<dbReference type="InterPro" id="IPR000182">
    <property type="entry name" value="GNAT_dom"/>
</dbReference>
<dbReference type="GO" id="GO:0016747">
    <property type="term" value="F:acyltransferase activity, transferring groups other than amino-acyl groups"/>
    <property type="evidence" value="ECO:0007669"/>
    <property type="project" value="InterPro"/>
</dbReference>
<evidence type="ECO:0000259" key="3">
    <source>
        <dbReference type="PROSITE" id="PS51186"/>
    </source>
</evidence>
<keyword evidence="2" id="KW-0012">Acyltransferase</keyword>
<dbReference type="Gene3D" id="3.40.630.30">
    <property type="match status" value="1"/>
</dbReference>
<dbReference type="RefSeq" id="WP_148973144.1">
    <property type="nucleotide sequence ID" value="NZ_JBNIKU010000005.1"/>
</dbReference>
<dbReference type="CDD" id="cd04301">
    <property type="entry name" value="NAT_SF"/>
    <property type="match status" value="1"/>
</dbReference>
<feature type="domain" description="N-acetyltransferase" evidence="3">
    <location>
        <begin position="1"/>
        <end position="162"/>
    </location>
</feature>
<gene>
    <name evidence="4" type="ORF">FZD51_01645</name>
</gene>
<dbReference type="AlphaFoldDB" id="A0A5D4RQR1"/>
<organism evidence="4 5">
    <name type="scientific">Bacillus infantis</name>
    <dbReference type="NCBI Taxonomy" id="324767"/>
    <lineage>
        <taxon>Bacteria</taxon>
        <taxon>Bacillati</taxon>
        <taxon>Bacillota</taxon>
        <taxon>Bacilli</taxon>
        <taxon>Bacillales</taxon>
        <taxon>Bacillaceae</taxon>
        <taxon>Bacillus</taxon>
    </lineage>
</organism>
<name>A0A5D4RQR1_9BACI</name>
<dbReference type="SUPFAM" id="SSF55729">
    <property type="entry name" value="Acyl-CoA N-acyltransferases (Nat)"/>
    <property type="match status" value="1"/>
</dbReference>
<accession>A0A5D4RQR1</accession>
<dbReference type="PANTHER" id="PTHR43072:SF23">
    <property type="entry name" value="UPF0039 PROTEIN C11D3.02C"/>
    <property type="match status" value="1"/>
</dbReference>
<dbReference type="InterPro" id="IPR016181">
    <property type="entry name" value="Acyl_CoA_acyltransferase"/>
</dbReference>
<proteinExistence type="predicted"/>
<evidence type="ECO:0000313" key="4">
    <source>
        <dbReference type="EMBL" id="TYS52166.1"/>
    </source>
</evidence>